<keyword evidence="3" id="KW-1185">Reference proteome</keyword>
<feature type="transmembrane region" description="Helical" evidence="1">
    <location>
        <begin position="12"/>
        <end position="32"/>
    </location>
</feature>
<evidence type="ECO:0000313" key="2">
    <source>
        <dbReference type="EMBL" id="KAG7367511.1"/>
    </source>
</evidence>
<reference evidence="2" key="2">
    <citation type="submission" date="2021-04" db="EMBL/GenBank/DDBJ databases">
        <authorList>
            <person name="Podell S."/>
        </authorList>
    </citation>
    <scope>NUCLEOTIDE SEQUENCE</scope>
    <source>
        <strain evidence="2">Hildebrandi</strain>
    </source>
</reference>
<name>A0A9K3Q1M8_9STRA</name>
<gene>
    <name evidence="2" type="ORF">IV203_030182</name>
</gene>
<protein>
    <submittedName>
        <fullName evidence="2">Uncharacterized protein</fullName>
    </submittedName>
</protein>
<proteinExistence type="predicted"/>
<dbReference type="OrthoDB" id="44947at2759"/>
<evidence type="ECO:0000313" key="3">
    <source>
        <dbReference type="Proteomes" id="UP000693970"/>
    </source>
</evidence>
<dbReference type="EMBL" id="JAGRRH010000007">
    <property type="protein sequence ID" value="KAG7367511.1"/>
    <property type="molecule type" value="Genomic_DNA"/>
</dbReference>
<feature type="transmembrane region" description="Helical" evidence="1">
    <location>
        <begin position="38"/>
        <end position="58"/>
    </location>
</feature>
<dbReference type="Proteomes" id="UP000693970">
    <property type="component" value="Unassembled WGS sequence"/>
</dbReference>
<comment type="caution">
    <text evidence="2">The sequence shown here is derived from an EMBL/GenBank/DDBJ whole genome shotgun (WGS) entry which is preliminary data.</text>
</comment>
<sequence>MENYHSGRDLKSLVLNIASCALFLLPLTMFFYPQFMKLEVGAVVLFMILALLVPPMGWMRPHPYSDMPGNRPYPRKD</sequence>
<dbReference type="AlphaFoldDB" id="A0A9K3Q1M8"/>
<accession>A0A9K3Q1M8</accession>
<keyword evidence="1" id="KW-0812">Transmembrane</keyword>
<keyword evidence="1" id="KW-0472">Membrane</keyword>
<reference evidence="2" key="1">
    <citation type="journal article" date="2021" name="Sci. Rep.">
        <title>Diploid genomic architecture of Nitzschia inconspicua, an elite biomass production diatom.</title>
        <authorList>
            <person name="Oliver A."/>
            <person name="Podell S."/>
            <person name="Pinowska A."/>
            <person name="Traller J.C."/>
            <person name="Smith S.R."/>
            <person name="McClure R."/>
            <person name="Beliaev A."/>
            <person name="Bohutskyi P."/>
            <person name="Hill E.A."/>
            <person name="Rabines A."/>
            <person name="Zheng H."/>
            <person name="Allen L.Z."/>
            <person name="Kuo A."/>
            <person name="Grigoriev I.V."/>
            <person name="Allen A.E."/>
            <person name="Hazlebeck D."/>
            <person name="Allen E.E."/>
        </authorList>
    </citation>
    <scope>NUCLEOTIDE SEQUENCE</scope>
    <source>
        <strain evidence="2">Hildebrandi</strain>
    </source>
</reference>
<evidence type="ECO:0000256" key="1">
    <source>
        <dbReference type="SAM" id="Phobius"/>
    </source>
</evidence>
<keyword evidence="1" id="KW-1133">Transmembrane helix</keyword>
<organism evidence="2 3">
    <name type="scientific">Nitzschia inconspicua</name>
    <dbReference type="NCBI Taxonomy" id="303405"/>
    <lineage>
        <taxon>Eukaryota</taxon>
        <taxon>Sar</taxon>
        <taxon>Stramenopiles</taxon>
        <taxon>Ochrophyta</taxon>
        <taxon>Bacillariophyta</taxon>
        <taxon>Bacillariophyceae</taxon>
        <taxon>Bacillariophycidae</taxon>
        <taxon>Bacillariales</taxon>
        <taxon>Bacillariaceae</taxon>
        <taxon>Nitzschia</taxon>
    </lineage>
</organism>